<keyword evidence="5" id="KW-0969">Cilium</keyword>
<proteinExistence type="inferred from homology"/>
<dbReference type="GO" id="GO:0005198">
    <property type="term" value="F:structural molecule activity"/>
    <property type="evidence" value="ECO:0007669"/>
    <property type="project" value="InterPro"/>
</dbReference>
<dbReference type="Pfam" id="PF00700">
    <property type="entry name" value="Flagellin_C"/>
    <property type="match status" value="1"/>
</dbReference>
<evidence type="ECO:0000256" key="1">
    <source>
        <dbReference type="ARBA" id="ARBA00004365"/>
    </source>
</evidence>
<dbReference type="RefSeq" id="WP_025064095.1">
    <property type="nucleotide sequence ID" value="NZ_RAQK01000001.1"/>
</dbReference>
<dbReference type="AlphaFoldDB" id="A0A420DSM9"/>
<comment type="subcellular location">
    <subcellularLocation>
        <location evidence="1">Bacterial flagellum</location>
    </subcellularLocation>
</comment>
<dbReference type="STRING" id="1443111.Z949_3788"/>
<protein>
    <submittedName>
        <fullName evidence="5">Flagellar hook-associated protein 3 FlgL</fullName>
    </submittedName>
</protein>
<dbReference type="SUPFAM" id="SSF64518">
    <property type="entry name" value="Phase 1 flagellin"/>
    <property type="match status" value="1"/>
</dbReference>
<keyword evidence="5" id="KW-0282">Flagellum</keyword>
<feature type="domain" description="Flagellin C-terminal" evidence="4">
    <location>
        <begin position="260"/>
        <end position="334"/>
    </location>
</feature>
<dbReference type="PANTHER" id="PTHR42792:SF1">
    <property type="entry name" value="FLAGELLAR HOOK-ASSOCIATED PROTEIN 3"/>
    <property type="match status" value="1"/>
</dbReference>
<keyword evidence="6" id="KW-1185">Reference proteome</keyword>
<evidence type="ECO:0000256" key="3">
    <source>
        <dbReference type="ARBA" id="ARBA00023143"/>
    </source>
</evidence>
<name>A0A420DSM9_9RHOB</name>
<evidence type="ECO:0000313" key="5">
    <source>
        <dbReference type="EMBL" id="RKE97168.1"/>
    </source>
</evidence>
<keyword evidence="5" id="KW-0966">Cell projection</keyword>
<dbReference type="EMBL" id="RAQK01000001">
    <property type="protein sequence ID" value="RKE97168.1"/>
    <property type="molecule type" value="Genomic_DNA"/>
</dbReference>
<organism evidence="5 6">
    <name type="scientific">Sulfitobacter guttiformis</name>
    <dbReference type="NCBI Taxonomy" id="74349"/>
    <lineage>
        <taxon>Bacteria</taxon>
        <taxon>Pseudomonadati</taxon>
        <taxon>Pseudomonadota</taxon>
        <taxon>Alphaproteobacteria</taxon>
        <taxon>Rhodobacterales</taxon>
        <taxon>Roseobacteraceae</taxon>
        <taxon>Sulfitobacter</taxon>
    </lineage>
</organism>
<dbReference type="Gene3D" id="1.20.1330.10">
    <property type="entry name" value="f41 fragment of flagellin, N-terminal domain"/>
    <property type="match status" value="1"/>
</dbReference>
<gene>
    <name evidence="5" type="ORF">C8N30_1762</name>
</gene>
<reference evidence="5 6" key="1">
    <citation type="submission" date="2018-09" db="EMBL/GenBank/DDBJ databases">
        <title>Genomic Encyclopedia of Archaeal and Bacterial Type Strains, Phase II (KMG-II): from individual species to whole genera.</title>
        <authorList>
            <person name="Goeker M."/>
        </authorList>
    </citation>
    <scope>NUCLEOTIDE SEQUENCE [LARGE SCALE GENOMIC DNA]</scope>
    <source>
        <strain evidence="5 6">DSM 11458</strain>
    </source>
</reference>
<evidence type="ECO:0000259" key="4">
    <source>
        <dbReference type="Pfam" id="PF00700"/>
    </source>
</evidence>
<evidence type="ECO:0000313" key="6">
    <source>
        <dbReference type="Proteomes" id="UP000284407"/>
    </source>
</evidence>
<dbReference type="PANTHER" id="PTHR42792">
    <property type="entry name" value="FLAGELLIN"/>
    <property type="match status" value="1"/>
</dbReference>
<comment type="similarity">
    <text evidence="2">Belongs to the bacterial flagellin family.</text>
</comment>
<dbReference type="OrthoDB" id="7312911at2"/>
<dbReference type="GO" id="GO:0009288">
    <property type="term" value="C:bacterial-type flagellum"/>
    <property type="evidence" value="ECO:0007669"/>
    <property type="project" value="UniProtKB-SubCell"/>
</dbReference>
<dbReference type="InterPro" id="IPR001492">
    <property type="entry name" value="Flagellin"/>
</dbReference>
<dbReference type="Proteomes" id="UP000284407">
    <property type="component" value="Unassembled WGS sequence"/>
</dbReference>
<dbReference type="InterPro" id="IPR046358">
    <property type="entry name" value="Flagellin_C"/>
</dbReference>
<accession>A0A420DSM9</accession>
<sequence>MNIGSLGDMAQSYAMQSRNSALKQDIQRLTSELASGKIADVRQAVGGNSAYINDVERSLKKLDAYGLATREAGQLAEGMQAALSQINTVTDSFRATLLTSTVSALGETSNTLLTQAKGALGDVISALNTGVGGRSVFSGTATDTKPMAPAEDILAALGTAVAGAGSLDDILTAAQAWFDDPAGFGSTGYLGSDNSLAPLSLSDGEKAQIDIRADSPALRNIVQNLAIVALADDPALGLTKAQQNELFQKITPGILGATGTLVDMQSQIGYAEERIEAITVRQSTERSTLEMARNDLLSIDPYETATELEQVQFQLQSLYAITSRMSQLSLVNFL</sequence>
<comment type="caution">
    <text evidence="5">The sequence shown here is derived from an EMBL/GenBank/DDBJ whole genome shotgun (WGS) entry which is preliminary data.</text>
</comment>
<keyword evidence="3" id="KW-0975">Bacterial flagellum</keyword>
<evidence type="ECO:0000256" key="2">
    <source>
        <dbReference type="ARBA" id="ARBA00005709"/>
    </source>
</evidence>